<feature type="transmembrane region" description="Helical" evidence="5">
    <location>
        <begin position="402"/>
        <end position="425"/>
    </location>
</feature>
<evidence type="ECO:0000313" key="8">
    <source>
        <dbReference type="Proteomes" id="UP000075502"/>
    </source>
</evidence>
<evidence type="ECO:0000256" key="5">
    <source>
        <dbReference type="SAM" id="Phobius"/>
    </source>
</evidence>
<dbReference type="PANTHER" id="PTHR37422:SF13">
    <property type="entry name" value="LIPOPOLYSACCHARIDE BIOSYNTHESIS PROTEIN PA4999-RELATED"/>
    <property type="match status" value="1"/>
</dbReference>
<protein>
    <recommendedName>
        <fullName evidence="6">O-antigen ligase-related domain-containing protein</fullName>
    </recommendedName>
</protein>
<feature type="transmembrane region" description="Helical" evidence="5">
    <location>
        <begin position="501"/>
        <end position="522"/>
    </location>
</feature>
<organism evidence="7 8">
    <name type="scientific">Sorangium cellulosum</name>
    <name type="common">Polyangium cellulosum</name>
    <dbReference type="NCBI Taxonomy" id="56"/>
    <lineage>
        <taxon>Bacteria</taxon>
        <taxon>Pseudomonadati</taxon>
        <taxon>Myxococcota</taxon>
        <taxon>Polyangia</taxon>
        <taxon>Polyangiales</taxon>
        <taxon>Polyangiaceae</taxon>
        <taxon>Sorangium</taxon>
    </lineage>
</organism>
<feature type="transmembrane region" description="Helical" evidence="5">
    <location>
        <begin position="80"/>
        <end position="99"/>
    </location>
</feature>
<sequence>MRRAPHRGRRELAARAACAALAARHTMAAWVVCALCALVILKPQEFIPAFEGIPLVHAAFGLTLLCVALDVVWRRLKPTLAPQVVYALAFLAWAALTTALKRPAALEERGLQLATVAGVFLAVAFAAASPRGVRALAITLVGCAVVTTAVAIVQAFQPYGCMLAAPDDWEGKGELEPDGRPCETNLDCRKDPPVPDGNYRCERPGPLGTSTIDGRVRYRGSLADPNELSLMAGMSIPLAIALAERRGRRRAPAAPGGAVPRAPAPPCGARLRPALPLLLTDRLLSRAAAALRALPVVAVIAAIGAMVVLSRSRSGVLVYLAVLGLTLIRWSGTLGAVAACFIGPPMLLLGGRSGDEASESSEERVELLREAFEMIRRTRGIGVGAGQFGDESSLGLTAHNSYLLAASETGLLGMCLFALVLYASIKVPLSIWLGDAEVGPAARRFAPAIFVSLCGALLGIFFLSWAYKDVLYMTLGASAALYGAARAEDARISVRVSLREVGLVCGGMFAVLVLLNVLLRFLG</sequence>
<feature type="domain" description="O-antigen ligase-related" evidence="6">
    <location>
        <begin position="299"/>
        <end position="417"/>
    </location>
</feature>
<dbReference type="EMBL" id="JEME01002184">
    <property type="protein sequence ID" value="KYG05067.1"/>
    <property type="molecule type" value="Genomic_DNA"/>
</dbReference>
<feature type="transmembrane region" description="Helical" evidence="5">
    <location>
        <begin position="289"/>
        <end position="310"/>
    </location>
</feature>
<feature type="transmembrane region" description="Helical" evidence="5">
    <location>
        <begin position="135"/>
        <end position="156"/>
    </location>
</feature>
<feature type="transmembrane region" description="Helical" evidence="5">
    <location>
        <begin position="316"/>
        <end position="342"/>
    </location>
</feature>
<keyword evidence="4 5" id="KW-0472">Membrane</keyword>
<evidence type="ECO:0000313" key="7">
    <source>
        <dbReference type="EMBL" id="KYG05067.1"/>
    </source>
</evidence>
<name>A0A150TKG0_SORCE</name>
<proteinExistence type="predicted"/>
<evidence type="ECO:0000256" key="1">
    <source>
        <dbReference type="ARBA" id="ARBA00004141"/>
    </source>
</evidence>
<keyword evidence="3 5" id="KW-1133">Transmembrane helix</keyword>
<evidence type="ECO:0000256" key="4">
    <source>
        <dbReference type="ARBA" id="ARBA00023136"/>
    </source>
</evidence>
<feature type="transmembrane region" description="Helical" evidence="5">
    <location>
        <begin position="53"/>
        <end position="73"/>
    </location>
</feature>
<feature type="transmembrane region" description="Helical" evidence="5">
    <location>
        <begin position="111"/>
        <end position="128"/>
    </location>
</feature>
<comment type="caution">
    <text evidence="7">The sequence shown here is derived from an EMBL/GenBank/DDBJ whole genome shotgun (WGS) entry which is preliminary data.</text>
</comment>
<evidence type="ECO:0000256" key="3">
    <source>
        <dbReference type="ARBA" id="ARBA00022989"/>
    </source>
</evidence>
<evidence type="ECO:0000259" key="6">
    <source>
        <dbReference type="Pfam" id="PF04932"/>
    </source>
</evidence>
<comment type="subcellular location">
    <subcellularLocation>
        <location evidence="1">Membrane</location>
        <topology evidence="1">Multi-pass membrane protein</topology>
    </subcellularLocation>
</comment>
<reference evidence="7 8" key="1">
    <citation type="submission" date="2014-02" db="EMBL/GenBank/DDBJ databases">
        <title>The small core and large imbalanced accessory genome model reveals a collaborative survival strategy of Sorangium cellulosum strains in nature.</title>
        <authorList>
            <person name="Han K."/>
            <person name="Peng R."/>
            <person name="Blom J."/>
            <person name="Li Y.-Z."/>
        </authorList>
    </citation>
    <scope>NUCLEOTIDE SEQUENCE [LARGE SCALE GENOMIC DNA]</scope>
    <source>
        <strain evidence="7 8">So0007-03</strain>
    </source>
</reference>
<dbReference type="InterPro" id="IPR007016">
    <property type="entry name" value="O-antigen_ligase-rel_domated"/>
</dbReference>
<dbReference type="Proteomes" id="UP000075502">
    <property type="component" value="Unassembled WGS sequence"/>
</dbReference>
<keyword evidence="2 5" id="KW-0812">Transmembrane</keyword>
<feature type="transmembrane region" description="Helical" evidence="5">
    <location>
        <begin position="12"/>
        <end position="41"/>
    </location>
</feature>
<dbReference type="InterPro" id="IPR051533">
    <property type="entry name" value="WaaL-like"/>
</dbReference>
<dbReference type="GO" id="GO:0016020">
    <property type="term" value="C:membrane"/>
    <property type="evidence" value="ECO:0007669"/>
    <property type="project" value="UniProtKB-SubCell"/>
</dbReference>
<evidence type="ECO:0000256" key="2">
    <source>
        <dbReference type="ARBA" id="ARBA00022692"/>
    </source>
</evidence>
<accession>A0A150TKG0</accession>
<dbReference type="AlphaFoldDB" id="A0A150TKG0"/>
<dbReference type="Pfam" id="PF04932">
    <property type="entry name" value="Wzy_C"/>
    <property type="match status" value="1"/>
</dbReference>
<gene>
    <name evidence="7" type="ORF">BE21_43035</name>
</gene>
<dbReference type="PANTHER" id="PTHR37422">
    <property type="entry name" value="TEICHURONIC ACID BIOSYNTHESIS PROTEIN TUAE"/>
    <property type="match status" value="1"/>
</dbReference>
<feature type="transmembrane region" description="Helical" evidence="5">
    <location>
        <begin position="445"/>
        <end position="467"/>
    </location>
</feature>